<dbReference type="Gramene" id="KZN08961">
    <property type="protein sequence ID" value="KZN08961"/>
    <property type="gene ID" value="DCAR_001617"/>
</dbReference>
<reference evidence="1" key="1">
    <citation type="journal article" date="2016" name="Nat. Genet.">
        <title>A high-quality carrot genome assembly provides new insights into carotenoid accumulation and asterid genome evolution.</title>
        <authorList>
            <person name="Iorizzo M."/>
            <person name="Ellison S."/>
            <person name="Senalik D."/>
            <person name="Zeng P."/>
            <person name="Satapoomin P."/>
            <person name="Huang J."/>
            <person name="Bowman M."/>
            <person name="Iovene M."/>
            <person name="Sanseverino W."/>
            <person name="Cavagnaro P."/>
            <person name="Yildiz M."/>
            <person name="Macko-Podgorni A."/>
            <person name="Moranska E."/>
            <person name="Grzebelus E."/>
            <person name="Grzebelus D."/>
            <person name="Ashrafi H."/>
            <person name="Zheng Z."/>
            <person name="Cheng S."/>
            <person name="Spooner D."/>
            <person name="Van Deynze A."/>
            <person name="Simon P."/>
        </authorList>
    </citation>
    <scope>NUCLEOTIDE SEQUENCE [LARGE SCALE GENOMIC DNA]</scope>
    <source>
        <tissue evidence="1">Leaf</tissue>
    </source>
</reference>
<organism evidence="1">
    <name type="scientific">Daucus carota subsp. sativus</name>
    <name type="common">Carrot</name>
    <dbReference type="NCBI Taxonomy" id="79200"/>
    <lineage>
        <taxon>Eukaryota</taxon>
        <taxon>Viridiplantae</taxon>
        <taxon>Streptophyta</taxon>
        <taxon>Embryophyta</taxon>
        <taxon>Tracheophyta</taxon>
        <taxon>Spermatophyta</taxon>
        <taxon>Magnoliopsida</taxon>
        <taxon>eudicotyledons</taxon>
        <taxon>Gunneridae</taxon>
        <taxon>Pentapetalae</taxon>
        <taxon>asterids</taxon>
        <taxon>campanulids</taxon>
        <taxon>Apiales</taxon>
        <taxon>Apiaceae</taxon>
        <taxon>Apioideae</taxon>
        <taxon>Scandiceae</taxon>
        <taxon>Daucinae</taxon>
        <taxon>Daucus</taxon>
        <taxon>Daucus sect. Daucus</taxon>
    </lineage>
</organism>
<dbReference type="AlphaFoldDB" id="A0A166GH69"/>
<proteinExistence type="predicted"/>
<protein>
    <submittedName>
        <fullName evidence="1">Uncharacterized protein</fullName>
    </submittedName>
</protein>
<comment type="caution">
    <text evidence="1">The sequence shown here is derived from an EMBL/GenBank/DDBJ whole genome shotgun (WGS) entry which is preliminary data.</text>
</comment>
<gene>
    <name evidence="1" type="ORF">DCAR_001617</name>
</gene>
<name>A0A166GH69_DAUCS</name>
<accession>A0A166GH69</accession>
<sequence length="57" mass="6867">MKVIPDAAIVSMIQLIYEYVDPHKKKERNINTELIYDKNYSSHLDAYFRIVYLLRFS</sequence>
<dbReference type="EMBL" id="LNRQ01000001">
    <property type="protein sequence ID" value="KZN08961.1"/>
    <property type="molecule type" value="Genomic_DNA"/>
</dbReference>
<evidence type="ECO:0000313" key="1">
    <source>
        <dbReference type="EMBL" id="KZN08961.1"/>
    </source>
</evidence>